<dbReference type="Proteomes" id="UP000093197">
    <property type="component" value="Unassembled WGS sequence"/>
</dbReference>
<evidence type="ECO:0000313" key="2">
    <source>
        <dbReference type="Proteomes" id="UP000093197"/>
    </source>
</evidence>
<protein>
    <submittedName>
        <fullName evidence="1">Uncharacterized protein</fullName>
    </submittedName>
</protein>
<comment type="caution">
    <text evidence="1">The sequence shown here is derived from an EMBL/GenBank/DDBJ whole genome shotgun (WGS) entry which is preliminary data.</text>
</comment>
<name>A0A853PSV7_BACFG</name>
<sequence length="116" mass="12686">MELKDFVKATITGIISAVNELNEELKETAVVDPHRARFAGDGVNRMIYEDPDTCKSGSLIHEIEFNLTVSEMNRTDGKAGVAIKVIDAGISNKTGTESQNTVKFSIPVVYSLDLKK</sequence>
<reference evidence="1 2" key="1">
    <citation type="journal article" date="2016" name="PLoS ONE">
        <title>Genomic Diversity of Enterotoxigenic Strains of Bacteroides fragilis.</title>
        <authorList>
            <person name="Pierce J.V."/>
            <person name="Bernstein H.D."/>
        </authorList>
    </citation>
    <scope>NUCLEOTIDE SEQUENCE [LARGE SCALE GENOMIC DNA]</scope>
    <source>
        <strain evidence="1 2">20793-3</strain>
    </source>
</reference>
<dbReference type="AlphaFoldDB" id="A0A853PSV7"/>
<dbReference type="EMBL" id="LIDT01000023">
    <property type="protein sequence ID" value="OCR31901.1"/>
    <property type="molecule type" value="Genomic_DNA"/>
</dbReference>
<organism evidence="1 2">
    <name type="scientific">Bacteroides fragilis</name>
    <dbReference type="NCBI Taxonomy" id="817"/>
    <lineage>
        <taxon>Bacteria</taxon>
        <taxon>Pseudomonadati</taxon>
        <taxon>Bacteroidota</taxon>
        <taxon>Bacteroidia</taxon>
        <taxon>Bacteroidales</taxon>
        <taxon>Bacteroidaceae</taxon>
        <taxon>Bacteroides</taxon>
    </lineage>
</organism>
<accession>A0A853PSV7</accession>
<gene>
    <name evidence="1" type="ORF">AC094_18920</name>
</gene>
<dbReference type="RefSeq" id="WP_133122617.1">
    <property type="nucleotide sequence ID" value="NZ_JAPUAF010000040.1"/>
</dbReference>
<evidence type="ECO:0000313" key="1">
    <source>
        <dbReference type="EMBL" id="OCR31901.1"/>
    </source>
</evidence>
<proteinExistence type="predicted"/>